<dbReference type="Proteomes" id="UP000709295">
    <property type="component" value="Unassembled WGS sequence"/>
</dbReference>
<dbReference type="AlphaFoldDB" id="A0A8J5ILE6"/>
<accession>A0A8J5ILE6</accession>
<keyword evidence="3" id="KW-1185">Reference proteome</keyword>
<reference evidence="2" key="1">
    <citation type="submission" date="2021-01" db="EMBL/GenBank/DDBJ databases">
        <title>Phytophthora aleatoria, a newly-described species from Pinus radiata is distinct from Phytophthora cactorum isolates based on comparative genomics.</title>
        <authorList>
            <person name="Mcdougal R."/>
            <person name="Panda P."/>
            <person name="Williams N."/>
            <person name="Studholme D.J."/>
        </authorList>
    </citation>
    <scope>NUCLEOTIDE SEQUENCE</scope>
    <source>
        <strain evidence="2">NZFS 4037</strain>
    </source>
</reference>
<protein>
    <submittedName>
        <fullName evidence="2">Uncharacterized protein</fullName>
    </submittedName>
</protein>
<proteinExistence type="predicted"/>
<evidence type="ECO:0000256" key="1">
    <source>
        <dbReference type="SAM" id="MobiDB-lite"/>
    </source>
</evidence>
<dbReference type="EMBL" id="JAENGY010001303">
    <property type="protein sequence ID" value="KAG6950444.1"/>
    <property type="molecule type" value="Genomic_DNA"/>
</dbReference>
<feature type="compositionally biased region" description="Basic and acidic residues" evidence="1">
    <location>
        <begin position="70"/>
        <end position="85"/>
    </location>
</feature>
<organism evidence="2 3">
    <name type="scientific">Phytophthora aleatoria</name>
    <dbReference type="NCBI Taxonomy" id="2496075"/>
    <lineage>
        <taxon>Eukaryota</taxon>
        <taxon>Sar</taxon>
        <taxon>Stramenopiles</taxon>
        <taxon>Oomycota</taxon>
        <taxon>Peronosporomycetes</taxon>
        <taxon>Peronosporales</taxon>
        <taxon>Peronosporaceae</taxon>
        <taxon>Phytophthora</taxon>
    </lineage>
</organism>
<feature type="region of interest" description="Disordered" evidence="1">
    <location>
        <begin position="37"/>
        <end position="85"/>
    </location>
</feature>
<feature type="compositionally biased region" description="Polar residues" evidence="1">
    <location>
        <begin position="41"/>
        <end position="51"/>
    </location>
</feature>
<comment type="caution">
    <text evidence="2">The sequence shown here is derived from an EMBL/GenBank/DDBJ whole genome shotgun (WGS) entry which is preliminary data.</text>
</comment>
<sequence length="85" mass="9513">MVHARNKTRYYRSGRGAVELYVTGGKVEEEEHILQVKARSGKTSRGQTHVHYSSVKRRERKSGADGTAILKDEEKGAGSKESHPF</sequence>
<evidence type="ECO:0000313" key="3">
    <source>
        <dbReference type="Proteomes" id="UP000709295"/>
    </source>
</evidence>
<name>A0A8J5ILE6_9STRA</name>
<gene>
    <name evidence="2" type="ORF">JG688_00014161</name>
</gene>
<evidence type="ECO:0000313" key="2">
    <source>
        <dbReference type="EMBL" id="KAG6950444.1"/>
    </source>
</evidence>